<dbReference type="KEGG" id="nsy:104249261"/>
<sequence>MAEDSELWDVICDGPFIPTKTSGDPVVTVLETRKEFNDADRKAIEKNFRAKKRIFVQRKLLFVALVLMSTTRFQHINPLRRSGKLSKQLMKGTTQAKQSKIEMLTTEYGLFRIKEDESIQDMYTRFISIINELHSQRKIIPRNKLVRKILSVLPGSWETRVNAITEAKDL</sequence>
<evidence type="ECO:0000313" key="1">
    <source>
        <dbReference type="Proteomes" id="UP000189701"/>
    </source>
</evidence>
<dbReference type="STRING" id="4096.A0A1U7YLG0"/>
<reference evidence="2" key="2">
    <citation type="submission" date="2025-08" db="UniProtKB">
        <authorList>
            <consortium name="RefSeq"/>
        </authorList>
    </citation>
    <scope>IDENTIFICATION</scope>
    <source>
        <tissue evidence="2">Leaf</tissue>
    </source>
</reference>
<dbReference type="GeneID" id="104249261"/>
<gene>
    <name evidence="2" type="primary">LOC104249261</name>
</gene>
<reference evidence="1" key="1">
    <citation type="journal article" date="2013" name="Genome Biol.">
        <title>Reference genomes and transcriptomes of Nicotiana sylvestris and Nicotiana tomentosiformis.</title>
        <authorList>
            <person name="Sierro N."/>
            <person name="Battey J.N."/>
            <person name="Ouadi S."/>
            <person name="Bovet L."/>
            <person name="Goepfert S."/>
            <person name="Bakaher N."/>
            <person name="Peitsch M.C."/>
            <person name="Ivanov N.V."/>
        </authorList>
    </citation>
    <scope>NUCLEOTIDE SEQUENCE [LARGE SCALE GENOMIC DNA]</scope>
</reference>
<protein>
    <submittedName>
        <fullName evidence="2">Uncharacterized protein LOC104249261</fullName>
    </submittedName>
</protein>
<dbReference type="RefSeq" id="XP_009803953.1">
    <property type="nucleotide sequence ID" value="XM_009805651.1"/>
</dbReference>
<accession>A0A1U7YLG0</accession>
<dbReference type="Proteomes" id="UP000189701">
    <property type="component" value="Unplaced"/>
</dbReference>
<dbReference type="PANTHER" id="PTHR34676:SF8">
    <property type="entry name" value="TRANSMEMBRANE PROTEIN"/>
    <property type="match status" value="1"/>
</dbReference>
<proteinExistence type="predicted"/>
<dbReference type="PANTHER" id="PTHR34676">
    <property type="entry name" value="DUF4219 DOMAIN-CONTAINING PROTEIN-RELATED"/>
    <property type="match status" value="1"/>
</dbReference>
<evidence type="ECO:0000313" key="2">
    <source>
        <dbReference type="RefSeq" id="XP_009803953.1"/>
    </source>
</evidence>
<keyword evidence="1" id="KW-1185">Reference proteome</keyword>
<name>A0A1U7YLG0_NICSY</name>
<organism evidence="1 2">
    <name type="scientific">Nicotiana sylvestris</name>
    <name type="common">Wood tobacco</name>
    <name type="synonym">South American tobacco</name>
    <dbReference type="NCBI Taxonomy" id="4096"/>
    <lineage>
        <taxon>Eukaryota</taxon>
        <taxon>Viridiplantae</taxon>
        <taxon>Streptophyta</taxon>
        <taxon>Embryophyta</taxon>
        <taxon>Tracheophyta</taxon>
        <taxon>Spermatophyta</taxon>
        <taxon>Magnoliopsida</taxon>
        <taxon>eudicotyledons</taxon>
        <taxon>Gunneridae</taxon>
        <taxon>Pentapetalae</taxon>
        <taxon>asterids</taxon>
        <taxon>lamiids</taxon>
        <taxon>Solanales</taxon>
        <taxon>Solanaceae</taxon>
        <taxon>Nicotianoideae</taxon>
        <taxon>Nicotianeae</taxon>
        <taxon>Nicotiana</taxon>
    </lineage>
</organism>
<dbReference type="Pfam" id="PF14223">
    <property type="entry name" value="Retrotran_gag_2"/>
    <property type="match status" value="1"/>
</dbReference>
<dbReference type="AlphaFoldDB" id="A0A1U7YLG0"/>